<sequence>MSNLSFKPLGEECRWCIQRDSSQRNIWWIVETRSCLADCFLKKVMRVYTPNDVFSNHPQPGEYGRN</sequence>
<dbReference type="EMBL" id="CM055747">
    <property type="protein sequence ID" value="KAJ7996780.1"/>
    <property type="molecule type" value="Genomic_DNA"/>
</dbReference>
<dbReference type="Proteomes" id="UP001157502">
    <property type="component" value="Chromosome 20"/>
</dbReference>
<reference evidence="1" key="1">
    <citation type="submission" date="2021-05" db="EMBL/GenBank/DDBJ databases">
        <authorList>
            <person name="Pan Q."/>
            <person name="Jouanno E."/>
            <person name="Zahm M."/>
            <person name="Klopp C."/>
            <person name="Cabau C."/>
            <person name="Louis A."/>
            <person name="Berthelot C."/>
            <person name="Parey E."/>
            <person name="Roest Crollius H."/>
            <person name="Montfort J."/>
            <person name="Robinson-Rechavi M."/>
            <person name="Bouchez O."/>
            <person name="Lampietro C."/>
            <person name="Lopez Roques C."/>
            <person name="Donnadieu C."/>
            <person name="Postlethwait J."/>
            <person name="Bobe J."/>
            <person name="Dillon D."/>
            <person name="Chandos A."/>
            <person name="von Hippel F."/>
            <person name="Guiguen Y."/>
        </authorList>
    </citation>
    <scope>NUCLEOTIDE SEQUENCE</scope>
    <source>
        <strain evidence="1">YG-Jan2019</strain>
    </source>
</reference>
<gene>
    <name evidence="1" type="ORF">DPEC_G00240570</name>
</gene>
<organism evidence="1 2">
    <name type="scientific">Dallia pectoralis</name>
    <name type="common">Alaska blackfish</name>
    <dbReference type="NCBI Taxonomy" id="75939"/>
    <lineage>
        <taxon>Eukaryota</taxon>
        <taxon>Metazoa</taxon>
        <taxon>Chordata</taxon>
        <taxon>Craniata</taxon>
        <taxon>Vertebrata</taxon>
        <taxon>Euteleostomi</taxon>
        <taxon>Actinopterygii</taxon>
        <taxon>Neopterygii</taxon>
        <taxon>Teleostei</taxon>
        <taxon>Protacanthopterygii</taxon>
        <taxon>Esociformes</taxon>
        <taxon>Umbridae</taxon>
        <taxon>Dallia</taxon>
    </lineage>
</organism>
<protein>
    <submittedName>
        <fullName evidence="1">Uncharacterized protein</fullName>
    </submittedName>
</protein>
<proteinExistence type="predicted"/>
<comment type="caution">
    <text evidence="1">The sequence shown here is derived from an EMBL/GenBank/DDBJ whole genome shotgun (WGS) entry which is preliminary data.</text>
</comment>
<evidence type="ECO:0000313" key="1">
    <source>
        <dbReference type="EMBL" id="KAJ7996780.1"/>
    </source>
</evidence>
<keyword evidence="2" id="KW-1185">Reference proteome</keyword>
<evidence type="ECO:0000313" key="2">
    <source>
        <dbReference type="Proteomes" id="UP001157502"/>
    </source>
</evidence>
<accession>A0ACC2FZV6</accession>
<name>A0ACC2FZV6_DALPE</name>